<protein>
    <recommendedName>
        <fullName evidence="5">Ferric siderophore reductase C-terminal domain-containing protein</fullName>
    </recommendedName>
</protein>
<dbReference type="Proteomes" id="UP000190539">
    <property type="component" value="Unassembled WGS sequence"/>
</dbReference>
<comment type="caution">
    <text evidence="3">The sequence shown here is derived from an EMBL/GenBank/DDBJ whole genome shotgun (WGS) entry which is preliminary data.</text>
</comment>
<proteinExistence type="predicted"/>
<dbReference type="GO" id="GO:0051537">
    <property type="term" value="F:2 iron, 2 sulfur cluster binding"/>
    <property type="evidence" value="ECO:0007669"/>
    <property type="project" value="InterPro"/>
</dbReference>
<organism evidence="3 4">
    <name type="scientific">Streptomyces tsukubensis</name>
    <dbReference type="NCBI Taxonomy" id="83656"/>
    <lineage>
        <taxon>Bacteria</taxon>
        <taxon>Bacillati</taxon>
        <taxon>Actinomycetota</taxon>
        <taxon>Actinomycetes</taxon>
        <taxon>Kitasatosporales</taxon>
        <taxon>Streptomycetaceae</taxon>
        <taxon>Streptomyces</taxon>
    </lineage>
</organism>
<dbReference type="OrthoDB" id="3290158at2"/>
<feature type="domain" description="Ferric siderophore reductase C-terminal" evidence="2">
    <location>
        <begin position="223"/>
        <end position="243"/>
    </location>
</feature>
<feature type="domain" description="Aerobactin siderophore biosynthesis IucA/IucC-like C-terminal" evidence="1">
    <location>
        <begin position="74"/>
        <end position="204"/>
    </location>
</feature>
<dbReference type="RefSeq" id="WP_077963898.1">
    <property type="nucleotide sequence ID" value="NZ_CP045178.1"/>
</dbReference>
<keyword evidence="4" id="KW-1185">Reference proteome</keyword>
<name>A0A1V4AGG5_9ACTN</name>
<dbReference type="STRING" id="83656.B1H18_01210"/>
<accession>A0A1V4AGG5</accession>
<sequence>MSEAAAVLDRLASVGPYFTAPYGGRADPDGFLPLRELYAKSGALDPCVRMYAERMGTGEPRVAASTFHLGLVSRLWSMALGSAALTGRVLDLAPGRVFLRLKADSPVELWLPEPGLVPRTPSAESRLGTARTEQLLDEVRTSVSSDHLRPLAEAVRGGYRVSPQVLLGNAGSALVGSLRVLASAEPTAHDRALALVSALLESAPLDRSGEWVVEEGLGFAFLRDSCCLFYRAPGGGLCGDCVLRRRARPGPGRS</sequence>
<evidence type="ECO:0000259" key="1">
    <source>
        <dbReference type="Pfam" id="PF06276"/>
    </source>
</evidence>
<reference evidence="3 4" key="1">
    <citation type="submission" date="2017-02" db="EMBL/GenBank/DDBJ databases">
        <title>Draft Genome Sequence of Streptomyces tsukubaensis F601, a Producer of the immunosuppressant tacrolimus FK506.</title>
        <authorList>
            <person name="Zong G."/>
            <person name="Zhong C."/>
            <person name="Fu J."/>
            <person name="Qin R."/>
            <person name="Cao G."/>
        </authorList>
    </citation>
    <scope>NUCLEOTIDE SEQUENCE [LARGE SCALE GENOMIC DNA]</scope>
    <source>
        <strain evidence="3 4">F601</strain>
    </source>
</reference>
<dbReference type="InterPro" id="IPR022770">
    <property type="entry name" value="IucA/IucC-like_C"/>
</dbReference>
<dbReference type="GO" id="GO:0003824">
    <property type="term" value="F:catalytic activity"/>
    <property type="evidence" value="ECO:0007669"/>
    <property type="project" value="UniProtKB-ARBA"/>
</dbReference>
<evidence type="ECO:0000259" key="2">
    <source>
        <dbReference type="Pfam" id="PF11575"/>
    </source>
</evidence>
<evidence type="ECO:0008006" key="5">
    <source>
        <dbReference type="Google" id="ProtNLM"/>
    </source>
</evidence>
<gene>
    <name evidence="3" type="ORF">B1H18_01210</name>
</gene>
<evidence type="ECO:0000313" key="4">
    <source>
        <dbReference type="Proteomes" id="UP000190539"/>
    </source>
</evidence>
<dbReference type="AlphaFoldDB" id="A0A1V4AGG5"/>
<dbReference type="Pfam" id="PF11575">
    <property type="entry name" value="FhuF_C"/>
    <property type="match status" value="1"/>
</dbReference>
<dbReference type="EMBL" id="MVFC01000001">
    <property type="protein sequence ID" value="OON82701.1"/>
    <property type="molecule type" value="Genomic_DNA"/>
</dbReference>
<evidence type="ECO:0000313" key="3">
    <source>
        <dbReference type="EMBL" id="OON82701.1"/>
    </source>
</evidence>
<dbReference type="InterPro" id="IPR024726">
    <property type="entry name" value="FhuF_C"/>
</dbReference>
<dbReference type="Pfam" id="PF06276">
    <property type="entry name" value="FhuF"/>
    <property type="match status" value="1"/>
</dbReference>